<sequence>MQFKFCTQDYRGRRQCSVSFRSFKIQISQHAAEEFVHDSWGDQVSRGGPKADQGSEYVEDRASNLAWSRLVGPKTSCRFAVGREVRRRVVEEKTAMVLRWWSFRASS</sequence>
<keyword evidence="2" id="KW-1185">Reference proteome</keyword>
<dbReference type="EMBL" id="BTGU01007801">
    <property type="protein sequence ID" value="GMN21165.1"/>
    <property type="molecule type" value="Genomic_DNA"/>
</dbReference>
<comment type="caution">
    <text evidence="1">The sequence shown here is derived from an EMBL/GenBank/DDBJ whole genome shotgun (WGS) entry which is preliminary data.</text>
</comment>
<gene>
    <name evidence="1" type="ORF">TIFTF001_050104</name>
</gene>
<dbReference type="Proteomes" id="UP001187192">
    <property type="component" value="Unassembled WGS sequence"/>
</dbReference>
<protein>
    <submittedName>
        <fullName evidence="1">Uncharacterized protein</fullName>
    </submittedName>
</protein>
<reference evidence="1" key="1">
    <citation type="submission" date="2023-07" db="EMBL/GenBank/DDBJ databases">
        <title>draft genome sequence of fig (Ficus carica).</title>
        <authorList>
            <person name="Takahashi T."/>
            <person name="Nishimura K."/>
        </authorList>
    </citation>
    <scope>NUCLEOTIDE SEQUENCE</scope>
</reference>
<organism evidence="1 2">
    <name type="scientific">Ficus carica</name>
    <name type="common">Common fig</name>
    <dbReference type="NCBI Taxonomy" id="3494"/>
    <lineage>
        <taxon>Eukaryota</taxon>
        <taxon>Viridiplantae</taxon>
        <taxon>Streptophyta</taxon>
        <taxon>Embryophyta</taxon>
        <taxon>Tracheophyta</taxon>
        <taxon>Spermatophyta</taxon>
        <taxon>Magnoliopsida</taxon>
        <taxon>eudicotyledons</taxon>
        <taxon>Gunneridae</taxon>
        <taxon>Pentapetalae</taxon>
        <taxon>rosids</taxon>
        <taxon>fabids</taxon>
        <taxon>Rosales</taxon>
        <taxon>Moraceae</taxon>
        <taxon>Ficeae</taxon>
        <taxon>Ficus</taxon>
    </lineage>
</organism>
<name>A0AA87YZW0_FICCA</name>
<dbReference type="AlphaFoldDB" id="A0AA87YZW0"/>
<evidence type="ECO:0000313" key="2">
    <source>
        <dbReference type="Proteomes" id="UP001187192"/>
    </source>
</evidence>
<proteinExistence type="predicted"/>
<accession>A0AA87YZW0</accession>
<evidence type="ECO:0000313" key="1">
    <source>
        <dbReference type="EMBL" id="GMN21165.1"/>
    </source>
</evidence>